<keyword evidence="5" id="KW-0812">Transmembrane</keyword>
<evidence type="ECO:0000256" key="5">
    <source>
        <dbReference type="ARBA" id="ARBA00022692"/>
    </source>
</evidence>
<evidence type="ECO:0000256" key="2">
    <source>
        <dbReference type="ARBA" id="ARBA00006980"/>
    </source>
</evidence>
<dbReference type="InterPro" id="IPR038591">
    <property type="entry name" value="NolW-like_sf"/>
</dbReference>
<feature type="region of interest" description="Disordered" evidence="11">
    <location>
        <begin position="309"/>
        <end position="372"/>
    </location>
</feature>
<organism evidence="15 16">
    <name type="scientific">endosymbiont of Escarpia spicata</name>
    <dbReference type="NCBI Taxonomy" id="2200908"/>
    <lineage>
        <taxon>Bacteria</taxon>
        <taxon>Pseudomonadati</taxon>
        <taxon>Pseudomonadota</taxon>
        <taxon>Gammaproteobacteria</taxon>
        <taxon>sulfur-oxidizing symbionts</taxon>
    </lineage>
</organism>
<evidence type="ECO:0000259" key="12">
    <source>
        <dbReference type="Pfam" id="PF00263"/>
    </source>
</evidence>
<keyword evidence="6" id="KW-0732">Signal</keyword>
<comment type="similarity">
    <text evidence="2">Belongs to the bacterial secretin family. GSP D subfamily.</text>
</comment>
<dbReference type="NCBIfam" id="TIGR02517">
    <property type="entry name" value="type_II_gspD"/>
    <property type="match status" value="1"/>
</dbReference>
<evidence type="ECO:0000256" key="1">
    <source>
        <dbReference type="ARBA" id="ARBA00004442"/>
    </source>
</evidence>
<feature type="domain" description="GspD-like N0" evidence="14">
    <location>
        <begin position="43"/>
        <end position="113"/>
    </location>
</feature>
<evidence type="ECO:0000256" key="11">
    <source>
        <dbReference type="SAM" id="MobiDB-lite"/>
    </source>
</evidence>
<evidence type="ECO:0000313" key="16">
    <source>
        <dbReference type="Proteomes" id="UP000254771"/>
    </source>
</evidence>
<keyword evidence="8" id="KW-0472">Membrane</keyword>
<dbReference type="InterPro" id="IPR001775">
    <property type="entry name" value="GspD/PilQ"/>
</dbReference>
<evidence type="ECO:0000256" key="9">
    <source>
        <dbReference type="ARBA" id="ARBA00023237"/>
    </source>
</evidence>
<dbReference type="InterPro" id="IPR004846">
    <property type="entry name" value="T2SS/T3SS_dom"/>
</dbReference>
<sequence>MVTGDDRESLENKAPFMKLGSGRFINTPARKEQVVKPSGEITLNFESVDIREVIKIIFEEILQENYLIDPKVQGVVTMHTETPVAVDSVLAILESVLHSNGAGLVLSHGIYKIVALSDIKKQSVVPSIGKQGKSISAGFGTQIVPLQYVAAKEIRKVLEPMIPEGLSLSIDEARNLLFISGIRSQINQALETIKLFDVDWLKGMSFGLFPLEYADSATIVDELNKLIGSSGDGPLSGIVRLVPIERLNSIMVITHQPKYLEEARRLVEQFDRGTVTSPGQRLYVYHLKHGKAEEIAGLLQEIFGGAGGSASDSGAGNDVPPPQERSNVRSPSQSAVPPKGGTKENASTGSAKATAGKEEGGTMGSGGQGPVNIIPDQNRNAILILASARDYRAVEATIRKLDVQPMQVLIEATIAEVALTDNLSYGVRWFLQGNIGDHTIQSGLNLPLPGSVSGPGLALGILNSADELRVFFDLLNAQSSVEFLSAPQIMVVDNKTANFRVGDQIPITTRSSQSTSNPDAPIVTEVQFRDTGTLLSVTPRVNVGGMVTLEINQEVSVPGTAPAVGGGGNVPISQRTIDSTVVVHSGQTVVLGGMITQSSSNSQDGIPVLMDLPGVGKFFSSTTEDVTRTELIITITPRVITNPMQAKAVTDRLRKRLKDASALEMSIKELSARPALRSETPAVESVQ</sequence>
<dbReference type="InterPro" id="IPR050810">
    <property type="entry name" value="Bact_Secretion_Sys_Channel"/>
</dbReference>
<reference evidence="15 16" key="1">
    <citation type="journal article" date="2018" name="ISME J.">
        <title>Endosymbiont genomes yield clues of tubeworm success.</title>
        <authorList>
            <person name="Li Y."/>
            <person name="Liles M.R."/>
            <person name="Halanych K.M."/>
        </authorList>
    </citation>
    <scope>NUCLEOTIDE SEQUENCE [LARGE SCALE GENOMIC DNA]</scope>
    <source>
        <strain evidence="15">A1462</strain>
    </source>
</reference>
<keyword evidence="4" id="KW-1134">Transmembrane beta strand</keyword>
<evidence type="ECO:0000259" key="14">
    <source>
        <dbReference type="Pfam" id="PF21305"/>
    </source>
</evidence>
<keyword evidence="9" id="KW-0998">Cell outer membrane</keyword>
<evidence type="ECO:0000256" key="8">
    <source>
        <dbReference type="ARBA" id="ARBA00023136"/>
    </source>
</evidence>
<proteinExistence type="inferred from homology"/>
<evidence type="ECO:0000256" key="10">
    <source>
        <dbReference type="RuleBase" id="RU004004"/>
    </source>
</evidence>
<keyword evidence="3 10" id="KW-0813">Transport</keyword>
<keyword evidence="16" id="KW-1185">Reference proteome</keyword>
<dbReference type="GO" id="GO:0009279">
    <property type="term" value="C:cell outer membrane"/>
    <property type="evidence" value="ECO:0007669"/>
    <property type="project" value="UniProtKB-SubCell"/>
</dbReference>
<feature type="compositionally biased region" description="Polar residues" evidence="11">
    <location>
        <begin position="324"/>
        <end position="335"/>
    </location>
</feature>
<evidence type="ECO:0000256" key="7">
    <source>
        <dbReference type="ARBA" id="ARBA00022927"/>
    </source>
</evidence>
<dbReference type="Pfam" id="PF21305">
    <property type="entry name" value="type_II_gspD_N0"/>
    <property type="match status" value="1"/>
</dbReference>
<feature type="domain" description="Type II/III secretion system secretin-like" evidence="12">
    <location>
        <begin position="475"/>
        <end position="640"/>
    </location>
</feature>
<gene>
    <name evidence="15" type="primary">gspD</name>
    <name evidence="15" type="ORF">DIZ78_09805</name>
</gene>
<dbReference type="InterPro" id="IPR049371">
    <property type="entry name" value="GspD-like_N0"/>
</dbReference>
<dbReference type="InterPro" id="IPR013356">
    <property type="entry name" value="T2SS_GspD"/>
</dbReference>
<dbReference type="EMBL" id="QFXE01000011">
    <property type="protein sequence ID" value="RDH85892.1"/>
    <property type="molecule type" value="Genomic_DNA"/>
</dbReference>
<evidence type="ECO:0000259" key="13">
    <source>
        <dbReference type="Pfam" id="PF03958"/>
    </source>
</evidence>
<dbReference type="PANTHER" id="PTHR30332:SF25">
    <property type="entry name" value="SECRETIN XPSD"/>
    <property type="match status" value="1"/>
</dbReference>
<dbReference type="Pfam" id="PF00263">
    <property type="entry name" value="Secretin"/>
    <property type="match status" value="1"/>
</dbReference>
<dbReference type="GO" id="GO:0015628">
    <property type="term" value="P:protein secretion by the type II secretion system"/>
    <property type="evidence" value="ECO:0007669"/>
    <property type="project" value="InterPro"/>
</dbReference>
<name>A0A370DLV9_9GAMM</name>
<comment type="caution">
    <text evidence="15">The sequence shown here is derived from an EMBL/GenBank/DDBJ whole genome shotgun (WGS) entry which is preliminary data.</text>
</comment>
<feature type="domain" description="NolW-like" evidence="13">
    <location>
        <begin position="208"/>
        <end position="272"/>
    </location>
</feature>
<evidence type="ECO:0000256" key="6">
    <source>
        <dbReference type="ARBA" id="ARBA00022729"/>
    </source>
</evidence>
<dbReference type="InterPro" id="IPR005644">
    <property type="entry name" value="NolW-like"/>
</dbReference>
<dbReference type="PANTHER" id="PTHR30332">
    <property type="entry name" value="PROBABLE GENERAL SECRETION PATHWAY PROTEIN D"/>
    <property type="match status" value="1"/>
</dbReference>
<evidence type="ECO:0000313" key="15">
    <source>
        <dbReference type="EMBL" id="RDH85892.1"/>
    </source>
</evidence>
<dbReference type="Gene3D" id="3.30.1370.120">
    <property type="match status" value="3"/>
</dbReference>
<comment type="subcellular location">
    <subcellularLocation>
        <location evidence="1 10">Cell outer membrane</location>
    </subcellularLocation>
</comment>
<protein>
    <submittedName>
        <fullName evidence="15">Type II secretion system protein GspD</fullName>
    </submittedName>
</protein>
<evidence type="ECO:0000256" key="4">
    <source>
        <dbReference type="ARBA" id="ARBA00022452"/>
    </source>
</evidence>
<dbReference type="PRINTS" id="PR00811">
    <property type="entry name" value="BCTERIALGSPD"/>
</dbReference>
<feature type="domain" description="NolW-like" evidence="13">
    <location>
        <begin position="141"/>
        <end position="200"/>
    </location>
</feature>
<keyword evidence="7" id="KW-0653">Protein transport</keyword>
<accession>A0A370DLV9</accession>
<dbReference type="Proteomes" id="UP000254771">
    <property type="component" value="Unassembled WGS sequence"/>
</dbReference>
<dbReference type="AlphaFoldDB" id="A0A370DLV9"/>
<dbReference type="GO" id="GO:0015627">
    <property type="term" value="C:type II protein secretion system complex"/>
    <property type="evidence" value="ECO:0007669"/>
    <property type="project" value="InterPro"/>
</dbReference>
<dbReference type="Pfam" id="PF03958">
    <property type="entry name" value="Secretin_N"/>
    <property type="match status" value="3"/>
</dbReference>
<evidence type="ECO:0000256" key="3">
    <source>
        <dbReference type="ARBA" id="ARBA00022448"/>
    </source>
</evidence>
<feature type="domain" description="NolW-like" evidence="13">
    <location>
        <begin position="284"/>
        <end position="407"/>
    </location>
</feature>